<proteinExistence type="predicted"/>
<sequence length="62" mass="6601">MASHRQQGLPGDLVMEMSSRRPLDVTVALHGGPRAASTNNLVSKPEPTAGESRKTYALRAEG</sequence>
<reference evidence="2" key="1">
    <citation type="submission" date="2018-05" db="EMBL/GenBank/DDBJ databases">
        <title>Whole genome of Theropithecus gelada.</title>
        <authorList>
            <person name="Chiou K.L."/>
            <person name="Snyder-Mackler N."/>
        </authorList>
    </citation>
    <scope>NUCLEOTIDE SEQUENCE [LARGE SCALE GENOMIC DNA]</scope>
</reference>
<reference evidence="2" key="2">
    <citation type="submission" date="2025-08" db="UniProtKB">
        <authorList>
            <consortium name="Ensembl"/>
        </authorList>
    </citation>
    <scope>IDENTIFICATION</scope>
</reference>
<evidence type="ECO:0000313" key="3">
    <source>
        <dbReference type="Proteomes" id="UP000694411"/>
    </source>
</evidence>
<reference evidence="2" key="3">
    <citation type="submission" date="2025-09" db="UniProtKB">
        <authorList>
            <consortium name="Ensembl"/>
        </authorList>
    </citation>
    <scope>IDENTIFICATION</scope>
</reference>
<evidence type="ECO:0000313" key="2">
    <source>
        <dbReference type="Ensembl" id="ENSTGEP00000008065.1"/>
    </source>
</evidence>
<evidence type="ECO:0000256" key="1">
    <source>
        <dbReference type="SAM" id="MobiDB-lite"/>
    </source>
</evidence>
<keyword evidence="3" id="KW-1185">Reference proteome</keyword>
<organism evidence="2 3">
    <name type="scientific">Theropithecus gelada</name>
    <name type="common">Gelada baboon</name>
    <dbReference type="NCBI Taxonomy" id="9565"/>
    <lineage>
        <taxon>Eukaryota</taxon>
        <taxon>Metazoa</taxon>
        <taxon>Chordata</taxon>
        <taxon>Craniata</taxon>
        <taxon>Vertebrata</taxon>
        <taxon>Euteleostomi</taxon>
        <taxon>Mammalia</taxon>
        <taxon>Eutheria</taxon>
        <taxon>Euarchontoglires</taxon>
        <taxon>Primates</taxon>
        <taxon>Haplorrhini</taxon>
        <taxon>Catarrhini</taxon>
        <taxon>Cercopithecidae</taxon>
        <taxon>Cercopithecinae</taxon>
        <taxon>Theropithecus</taxon>
    </lineage>
</organism>
<dbReference type="Proteomes" id="UP000694411">
    <property type="component" value="Chromosome 18"/>
</dbReference>
<feature type="region of interest" description="Disordered" evidence="1">
    <location>
        <begin position="34"/>
        <end position="62"/>
    </location>
</feature>
<dbReference type="AlphaFoldDB" id="A0A8D2ELF0"/>
<dbReference type="Ensembl" id="ENSTGET00000009705.1">
    <property type="protein sequence ID" value="ENSTGEP00000008065.1"/>
    <property type="gene ID" value="ENSTGEG00000006598.1"/>
</dbReference>
<name>A0A8D2ELF0_THEGE</name>
<protein>
    <submittedName>
        <fullName evidence="2">Uncharacterized protein</fullName>
    </submittedName>
</protein>
<accession>A0A8D2ELF0</accession>